<dbReference type="Pfam" id="PF00072">
    <property type="entry name" value="Response_reg"/>
    <property type="match status" value="1"/>
</dbReference>
<dbReference type="Pfam" id="PF04397">
    <property type="entry name" value="LytTR"/>
    <property type="match status" value="1"/>
</dbReference>
<keyword evidence="3" id="KW-0902">Two-component regulatory system</keyword>
<dbReference type="SMART" id="SM00448">
    <property type="entry name" value="REC"/>
    <property type="match status" value="1"/>
</dbReference>
<dbReference type="Gene3D" id="3.40.50.2300">
    <property type="match status" value="1"/>
</dbReference>
<evidence type="ECO:0000256" key="3">
    <source>
        <dbReference type="ARBA" id="ARBA00023012"/>
    </source>
</evidence>
<dbReference type="InterPro" id="IPR007492">
    <property type="entry name" value="LytTR_DNA-bd_dom"/>
</dbReference>
<dbReference type="Gene3D" id="2.40.50.1020">
    <property type="entry name" value="LytTr DNA-binding domain"/>
    <property type="match status" value="1"/>
</dbReference>
<dbReference type="RefSeq" id="WP_081034221.1">
    <property type="nucleotide sequence ID" value="NZ_CABIXC010000005.1"/>
</dbReference>
<evidence type="ECO:0000256" key="1">
    <source>
        <dbReference type="ARBA" id="ARBA00018672"/>
    </source>
</evidence>
<comment type="function">
    <text evidence="5">May play the central regulatory role in sporulation. It may be an element of the effector pathway responsible for the activation of sporulation genes in response to nutritional stress. Spo0A may act in concert with spo0H (a sigma factor) to control the expression of some genes that are critical to the sporulation process.</text>
</comment>
<dbReference type="EMBL" id="CYZE01000005">
    <property type="protein sequence ID" value="CUO28698.1"/>
    <property type="molecule type" value="Genomic_DNA"/>
</dbReference>
<keyword evidence="7" id="KW-0597">Phosphoprotein</keyword>
<dbReference type="GO" id="GO:0000156">
    <property type="term" value="F:phosphorelay response regulator activity"/>
    <property type="evidence" value="ECO:0007669"/>
    <property type="project" value="InterPro"/>
</dbReference>
<evidence type="ECO:0000256" key="2">
    <source>
        <dbReference type="ARBA" id="ARBA00022490"/>
    </source>
</evidence>
<dbReference type="SUPFAM" id="SSF52172">
    <property type="entry name" value="CheY-like"/>
    <property type="match status" value="1"/>
</dbReference>
<evidence type="ECO:0000256" key="5">
    <source>
        <dbReference type="ARBA" id="ARBA00024867"/>
    </source>
</evidence>
<reference evidence="9 10" key="1">
    <citation type="submission" date="2015-09" db="EMBL/GenBank/DDBJ databases">
        <authorList>
            <consortium name="Pathogen Informatics"/>
        </authorList>
    </citation>
    <scope>NUCLEOTIDE SEQUENCE [LARGE SCALE GENOMIC DNA]</scope>
    <source>
        <strain evidence="9 10">2789STDY5608850</strain>
    </source>
</reference>
<dbReference type="PANTHER" id="PTHR37299:SF3">
    <property type="entry name" value="STAGE 0 SPORULATION PROTEIN A HOMOLOG"/>
    <property type="match status" value="1"/>
</dbReference>
<evidence type="ECO:0000259" key="8">
    <source>
        <dbReference type="PROSITE" id="PS50110"/>
    </source>
</evidence>
<dbReference type="GO" id="GO:0003677">
    <property type="term" value="F:DNA binding"/>
    <property type="evidence" value="ECO:0007669"/>
    <property type="project" value="InterPro"/>
</dbReference>
<dbReference type="SMART" id="SM00850">
    <property type="entry name" value="LytTR"/>
    <property type="match status" value="1"/>
</dbReference>
<feature type="domain" description="Response regulatory" evidence="8">
    <location>
        <begin position="5"/>
        <end position="122"/>
    </location>
</feature>
<dbReference type="InterPro" id="IPR046947">
    <property type="entry name" value="LytR-like"/>
</dbReference>
<accession>A0A174DWV4</accession>
<proteinExistence type="predicted"/>
<keyword evidence="4" id="KW-0010">Activator</keyword>
<organism evidence="9 10">
    <name type="scientific">Hungatella hathewayi</name>
    <dbReference type="NCBI Taxonomy" id="154046"/>
    <lineage>
        <taxon>Bacteria</taxon>
        <taxon>Bacillati</taxon>
        <taxon>Bacillota</taxon>
        <taxon>Clostridia</taxon>
        <taxon>Lachnospirales</taxon>
        <taxon>Lachnospiraceae</taxon>
        <taxon>Hungatella</taxon>
    </lineage>
</organism>
<evidence type="ECO:0000256" key="7">
    <source>
        <dbReference type="PROSITE-ProRule" id="PRU00169"/>
    </source>
</evidence>
<dbReference type="AlphaFoldDB" id="A0A174DWV4"/>
<comment type="function">
    <text evidence="6">Required for high-level post-exponential phase expression of a series of secreted proteins.</text>
</comment>
<gene>
    <name evidence="9" type="primary">srrA_2</name>
    <name evidence="9" type="ORF">ERS852407_02356</name>
</gene>
<evidence type="ECO:0000313" key="9">
    <source>
        <dbReference type="EMBL" id="CUO28698.1"/>
    </source>
</evidence>
<sequence length="236" mass="27392">MKKYTVCICDDEQPIRDKLKKYILRYSFAYDVEIDLIELDAAEKLYDLMNPYDILFLDIRFGNRSIGIDIAEELRKRGNTSIIILTTALKSMSIDGYRAEPFRFIVKPFTEEEIIAVLIACAHKLDRSVSYIKITNDSHTNLIRTDKIMYIYSKLRKRHIMCQDGAQIGTWQSLRELMDSLPSDKFAYSHKSYIVNLDMVDTVNDSKILLTDHSAAPLGLHFRDSFMKTLLRNSDI</sequence>
<feature type="modified residue" description="4-aspartylphosphate" evidence="7">
    <location>
        <position position="58"/>
    </location>
</feature>
<keyword evidence="2" id="KW-0963">Cytoplasm</keyword>
<dbReference type="Proteomes" id="UP000095651">
    <property type="component" value="Unassembled WGS sequence"/>
</dbReference>
<name>A0A174DWV4_9FIRM</name>
<dbReference type="InterPro" id="IPR001789">
    <property type="entry name" value="Sig_transdc_resp-reg_receiver"/>
</dbReference>
<protein>
    <recommendedName>
        <fullName evidence="1">Stage 0 sporulation protein A homolog</fullName>
    </recommendedName>
</protein>
<evidence type="ECO:0000256" key="4">
    <source>
        <dbReference type="ARBA" id="ARBA00023159"/>
    </source>
</evidence>
<dbReference type="PANTHER" id="PTHR37299">
    <property type="entry name" value="TRANSCRIPTIONAL REGULATOR-RELATED"/>
    <property type="match status" value="1"/>
</dbReference>
<evidence type="ECO:0000313" key="10">
    <source>
        <dbReference type="Proteomes" id="UP000095651"/>
    </source>
</evidence>
<evidence type="ECO:0000256" key="6">
    <source>
        <dbReference type="ARBA" id="ARBA00037164"/>
    </source>
</evidence>
<dbReference type="InterPro" id="IPR011006">
    <property type="entry name" value="CheY-like_superfamily"/>
</dbReference>
<dbReference type="PROSITE" id="PS50110">
    <property type="entry name" value="RESPONSE_REGULATORY"/>
    <property type="match status" value="1"/>
</dbReference>